<dbReference type="AlphaFoldDB" id="A0AAV4RRH0"/>
<dbReference type="GO" id="GO:0061630">
    <property type="term" value="F:ubiquitin protein ligase activity"/>
    <property type="evidence" value="ECO:0007669"/>
    <property type="project" value="UniProtKB-EC"/>
</dbReference>
<dbReference type="EC" id="2.3.2.27" evidence="2"/>
<dbReference type="GO" id="GO:0000209">
    <property type="term" value="P:protein polyubiquitination"/>
    <property type="evidence" value="ECO:0007669"/>
    <property type="project" value="TreeGrafter"/>
</dbReference>
<comment type="caution">
    <text evidence="11">The sequence shown here is derived from an EMBL/GenBank/DDBJ whole genome shotgun (WGS) entry which is preliminary data.</text>
</comment>
<protein>
    <recommendedName>
        <fullName evidence="2">RING-type E3 ubiquitin transferase</fullName>
        <ecNumber evidence="2">2.3.2.27</ecNumber>
    </recommendedName>
</protein>
<proteinExistence type="predicted"/>
<evidence type="ECO:0000313" key="11">
    <source>
        <dbReference type="EMBL" id="GIY23421.1"/>
    </source>
</evidence>
<reference evidence="11 12" key="1">
    <citation type="submission" date="2021-06" db="EMBL/GenBank/DDBJ databases">
        <title>Caerostris darwini draft genome.</title>
        <authorList>
            <person name="Kono N."/>
            <person name="Arakawa K."/>
        </authorList>
    </citation>
    <scope>NUCLEOTIDE SEQUENCE [LARGE SCALE GENOMIC DNA]</scope>
</reference>
<evidence type="ECO:0000256" key="8">
    <source>
        <dbReference type="ARBA" id="ARBA00023163"/>
    </source>
</evidence>
<evidence type="ECO:0000256" key="4">
    <source>
        <dbReference type="ARBA" id="ARBA00022723"/>
    </source>
</evidence>
<evidence type="ECO:0000256" key="3">
    <source>
        <dbReference type="ARBA" id="ARBA00022679"/>
    </source>
</evidence>
<evidence type="ECO:0000256" key="2">
    <source>
        <dbReference type="ARBA" id="ARBA00012483"/>
    </source>
</evidence>
<dbReference type="InterPro" id="IPR013083">
    <property type="entry name" value="Znf_RING/FYVE/PHD"/>
</dbReference>
<dbReference type="Proteomes" id="UP001054837">
    <property type="component" value="Unassembled WGS sequence"/>
</dbReference>
<keyword evidence="8" id="KW-0804">Transcription</keyword>
<feature type="domain" description="RING-type" evidence="10">
    <location>
        <begin position="24"/>
        <end position="63"/>
    </location>
</feature>
<evidence type="ECO:0000259" key="10">
    <source>
        <dbReference type="PROSITE" id="PS50089"/>
    </source>
</evidence>
<dbReference type="PANTHER" id="PTHR46077">
    <property type="entry name" value="E3 UBIQUITIN-PROTEIN LIGASE TOPORS"/>
    <property type="match status" value="1"/>
</dbReference>
<dbReference type="SMART" id="SM00184">
    <property type="entry name" value="RING"/>
    <property type="match status" value="1"/>
</dbReference>
<name>A0AAV4RRH0_9ARAC</name>
<evidence type="ECO:0000313" key="12">
    <source>
        <dbReference type="Proteomes" id="UP001054837"/>
    </source>
</evidence>
<dbReference type="Gene3D" id="3.30.40.10">
    <property type="entry name" value="Zinc/RING finger domain, C3HC4 (zinc finger)"/>
    <property type="match status" value="1"/>
</dbReference>
<evidence type="ECO:0000256" key="6">
    <source>
        <dbReference type="ARBA" id="ARBA00022833"/>
    </source>
</evidence>
<dbReference type="PANTHER" id="PTHR46077:SF1">
    <property type="entry name" value="TOP1 BINDING ARGININE_SERINE RICH PROTEIN, E3 UBIQUITIN LIGASE"/>
    <property type="match status" value="1"/>
</dbReference>
<dbReference type="InterPro" id="IPR017907">
    <property type="entry name" value="Znf_RING_CS"/>
</dbReference>
<evidence type="ECO:0000256" key="7">
    <source>
        <dbReference type="ARBA" id="ARBA00023015"/>
    </source>
</evidence>
<dbReference type="GO" id="GO:0008270">
    <property type="term" value="F:zinc ion binding"/>
    <property type="evidence" value="ECO:0007669"/>
    <property type="project" value="UniProtKB-KW"/>
</dbReference>
<keyword evidence="12" id="KW-1185">Reference proteome</keyword>
<dbReference type="InterPro" id="IPR001841">
    <property type="entry name" value="Znf_RING"/>
</dbReference>
<sequence>MSQNRNYQEGRMQEAGPSSLDEECVICFEPIRNVAGTSSCSHRFCLPCLSEWAKKKKECPICKLKFDNIVFPVQQQNNTFENHSIPSSAGLMSPSATAQGNSLGYVPNNPRPLFRNIEYIPNQSMHHVSKNMPRLCRRPVPPPYNLRPRSQPQNSCCSYHRGQMVSYTGNDSLFPHGSSVFYSSPPTASSSAPVFPSLPAAAPSSASVFSSLPAAAPSSAPVYSSSPAADSFSASLFSSLPAADSFPASIFSSLPAAAASFASNSNSINVGPSSSGLINITYNNVPQFQDDDCQIIKIVQIVDLSSDEEESEDELLATFNVEDYF</sequence>
<dbReference type="PROSITE" id="PS00518">
    <property type="entry name" value="ZF_RING_1"/>
    <property type="match status" value="1"/>
</dbReference>
<organism evidence="11 12">
    <name type="scientific">Caerostris darwini</name>
    <dbReference type="NCBI Taxonomy" id="1538125"/>
    <lineage>
        <taxon>Eukaryota</taxon>
        <taxon>Metazoa</taxon>
        <taxon>Ecdysozoa</taxon>
        <taxon>Arthropoda</taxon>
        <taxon>Chelicerata</taxon>
        <taxon>Arachnida</taxon>
        <taxon>Araneae</taxon>
        <taxon>Araneomorphae</taxon>
        <taxon>Entelegynae</taxon>
        <taxon>Araneoidea</taxon>
        <taxon>Araneidae</taxon>
        <taxon>Caerostris</taxon>
    </lineage>
</organism>
<evidence type="ECO:0000256" key="9">
    <source>
        <dbReference type="PROSITE-ProRule" id="PRU00175"/>
    </source>
</evidence>
<evidence type="ECO:0000256" key="5">
    <source>
        <dbReference type="ARBA" id="ARBA00022771"/>
    </source>
</evidence>
<keyword evidence="4" id="KW-0479">Metal-binding</keyword>
<accession>A0AAV4RRH0</accession>
<dbReference type="PROSITE" id="PS50089">
    <property type="entry name" value="ZF_RING_2"/>
    <property type="match status" value="1"/>
</dbReference>
<dbReference type="EMBL" id="BPLQ01006549">
    <property type="protein sequence ID" value="GIY23421.1"/>
    <property type="molecule type" value="Genomic_DNA"/>
</dbReference>
<keyword evidence="7" id="KW-0805">Transcription regulation</keyword>
<evidence type="ECO:0000256" key="1">
    <source>
        <dbReference type="ARBA" id="ARBA00000900"/>
    </source>
</evidence>
<keyword evidence="3" id="KW-0808">Transferase</keyword>
<dbReference type="SUPFAM" id="SSF57850">
    <property type="entry name" value="RING/U-box"/>
    <property type="match status" value="1"/>
</dbReference>
<dbReference type="Pfam" id="PF13639">
    <property type="entry name" value="zf-RING_2"/>
    <property type="match status" value="1"/>
</dbReference>
<comment type="catalytic activity">
    <reaction evidence="1">
        <text>S-ubiquitinyl-[E2 ubiquitin-conjugating enzyme]-L-cysteine + [acceptor protein]-L-lysine = [E2 ubiquitin-conjugating enzyme]-L-cysteine + N(6)-ubiquitinyl-[acceptor protein]-L-lysine.</text>
        <dbReference type="EC" id="2.3.2.27"/>
    </reaction>
</comment>
<gene>
    <name evidence="11" type="ORF">CDAR_227651</name>
</gene>
<dbReference type="GO" id="GO:0006513">
    <property type="term" value="P:protein monoubiquitination"/>
    <property type="evidence" value="ECO:0007669"/>
    <property type="project" value="TreeGrafter"/>
</dbReference>
<keyword evidence="5 9" id="KW-0863">Zinc-finger</keyword>
<keyword evidence="6" id="KW-0862">Zinc</keyword>